<protein>
    <submittedName>
        <fullName evidence="1">Uncharacterized protein</fullName>
    </submittedName>
</protein>
<dbReference type="AlphaFoldDB" id="A0A7L6WNF0"/>
<reference evidence="1 2" key="1">
    <citation type="journal article" date="2020" name="Microbiol. Resour. Announc.">
        <title>Complete Genome Sequence of Streptococcus salivarius DB-B5, a Novel Probiotic Candidate Isolated from the Supragingival Plaque of a Healthy Female Subject.</title>
        <authorList>
            <person name="Fields F.R."/>
            <person name="Li X."/>
            <person name="Navarre W.W."/>
            <person name="Naito M."/>
        </authorList>
    </citation>
    <scope>NUCLEOTIDE SEQUENCE [LARGE SCALE GENOMIC DNA]</scope>
    <source>
        <strain evidence="1 2">DB-B5</strain>
        <plasmid evidence="1 2">pIKMIN-B502</plasmid>
    </source>
</reference>
<geneLocation type="plasmid" evidence="1 2">
    <name>pIKMIN-B502</name>
</geneLocation>
<accession>A0A7L6WNF0</accession>
<sequence>MVIYKRGFANTLRTEGNRLFGEVYELDGQYYKICPRNGCKPSDYPVFTVEADDLDYQRKEAEKVASIAKDLVAFEETHGYAPKLKL</sequence>
<keyword evidence="1" id="KW-0614">Plasmid</keyword>
<gene>
    <name evidence="1" type="ORF">HRE60_10505</name>
</gene>
<dbReference type="Proteomes" id="UP000516705">
    <property type="component" value="Plasmid pIKMIN-B502"/>
</dbReference>
<evidence type="ECO:0000313" key="2">
    <source>
        <dbReference type="Proteomes" id="UP000516705"/>
    </source>
</evidence>
<evidence type="ECO:0000313" key="1">
    <source>
        <dbReference type="EMBL" id="QMI52106.1"/>
    </source>
</evidence>
<dbReference type="EMBL" id="CP054155">
    <property type="protein sequence ID" value="QMI52106.1"/>
    <property type="molecule type" value="Genomic_DNA"/>
</dbReference>
<proteinExistence type="predicted"/>
<dbReference type="RefSeq" id="WP_181671431.1">
    <property type="nucleotide sequence ID" value="NZ_CP054155.1"/>
</dbReference>
<organism evidence="1 2">
    <name type="scientific">Streptococcus salivarius</name>
    <dbReference type="NCBI Taxonomy" id="1304"/>
    <lineage>
        <taxon>Bacteria</taxon>
        <taxon>Bacillati</taxon>
        <taxon>Bacillota</taxon>
        <taxon>Bacilli</taxon>
        <taxon>Lactobacillales</taxon>
        <taxon>Streptococcaceae</taxon>
        <taxon>Streptococcus</taxon>
    </lineage>
</organism>
<name>A0A7L6WNF0_STRSL</name>